<evidence type="ECO:0000256" key="7">
    <source>
        <dbReference type="ARBA" id="ARBA00023136"/>
    </source>
</evidence>
<dbReference type="GO" id="GO:0005886">
    <property type="term" value="C:plasma membrane"/>
    <property type="evidence" value="ECO:0007669"/>
    <property type="project" value="UniProtKB-SubCell"/>
</dbReference>
<organism evidence="12 13">
    <name type="scientific">Dissulfuribacter thermophilus</name>
    <dbReference type="NCBI Taxonomy" id="1156395"/>
    <lineage>
        <taxon>Bacteria</taxon>
        <taxon>Pseudomonadati</taxon>
        <taxon>Thermodesulfobacteriota</taxon>
        <taxon>Dissulfuribacteria</taxon>
        <taxon>Dissulfuribacterales</taxon>
        <taxon>Dissulfuribacteraceae</taxon>
        <taxon>Dissulfuribacter</taxon>
    </lineage>
</organism>
<feature type="transmembrane region" description="Helical" evidence="11">
    <location>
        <begin position="37"/>
        <end position="56"/>
    </location>
</feature>
<keyword evidence="3" id="KW-0997">Cell inner membrane</keyword>
<keyword evidence="7 11" id="KW-0472">Membrane</keyword>
<accession>A0A1B9F7J1</accession>
<feature type="transmembrane region" description="Helical" evidence="11">
    <location>
        <begin position="5"/>
        <end position="25"/>
    </location>
</feature>
<feature type="transmembrane region" description="Helical" evidence="11">
    <location>
        <begin position="68"/>
        <end position="85"/>
    </location>
</feature>
<feature type="binding site" evidence="11">
    <location>
        <position position="76"/>
    </location>
    <ligand>
        <name>Na(+)</name>
        <dbReference type="ChEBI" id="CHEBI:29101"/>
        <note>structural</note>
    </ligand>
</feature>
<evidence type="ECO:0000256" key="3">
    <source>
        <dbReference type="ARBA" id="ARBA00022519"/>
    </source>
</evidence>
<comment type="function">
    <text evidence="11">Fluoride-specific ion channel. Important for reducing fluoride concentration in the cell, thus reducing its toxicity.</text>
</comment>
<keyword evidence="13" id="KW-1185">Reference proteome</keyword>
<keyword evidence="4 11" id="KW-0812">Transmembrane</keyword>
<dbReference type="AlphaFoldDB" id="A0A1B9F7J1"/>
<dbReference type="OrthoDB" id="9806299at2"/>
<evidence type="ECO:0000256" key="8">
    <source>
        <dbReference type="ARBA" id="ARBA00023303"/>
    </source>
</evidence>
<dbReference type="HAMAP" id="MF_00454">
    <property type="entry name" value="FluC"/>
    <property type="match status" value="1"/>
</dbReference>
<evidence type="ECO:0000256" key="2">
    <source>
        <dbReference type="ARBA" id="ARBA00022475"/>
    </source>
</evidence>
<keyword evidence="6 11" id="KW-0406">Ion transport</keyword>
<dbReference type="GO" id="GO:0062054">
    <property type="term" value="F:fluoride channel activity"/>
    <property type="evidence" value="ECO:0007669"/>
    <property type="project" value="UniProtKB-UniRule"/>
</dbReference>
<keyword evidence="8 11" id="KW-0407">Ion channel</keyword>
<protein>
    <recommendedName>
        <fullName evidence="11">Fluoride-specific ion channel FluC</fullName>
    </recommendedName>
</protein>
<evidence type="ECO:0000256" key="9">
    <source>
        <dbReference type="ARBA" id="ARBA00035120"/>
    </source>
</evidence>
<keyword evidence="11" id="KW-0813">Transport</keyword>
<dbReference type="GO" id="GO:0140114">
    <property type="term" value="P:cellular detoxification of fluoride"/>
    <property type="evidence" value="ECO:0007669"/>
    <property type="project" value="UniProtKB-UniRule"/>
</dbReference>
<keyword evidence="11" id="KW-0915">Sodium</keyword>
<dbReference type="STRING" id="1156395.DBT_0655"/>
<proteinExistence type="inferred from homology"/>
<gene>
    <name evidence="11" type="primary">fluC</name>
    <name evidence="11" type="synonym">crcB</name>
    <name evidence="12" type="ORF">DBT_0655</name>
</gene>
<dbReference type="PANTHER" id="PTHR28259:SF1">
    <property type="entry name" value="FLUORIDE EXPORT PROTEIN 1-RELATED"/>
    <property type="match status" value="1"/>
</dbReference>
<dbReference type="InterPro" id="IPR003691">
    <property type="entry name" value="FluC"/>
</dbReference>
<evidence type="ECO:0000256" key="4">
    <source>
        <dbReference type="ARBA" id="ARBA00022692"/>
    </source>
</evidence>
<dbReference type="PATRIC" id="fig|1156395.6.peg.666"/>
<evidence type="ECO:0000256" key="5">
    <source>
        <dbReference type="ARBA" id="ARBA00022989"/>
    </source>
</evidence>
<comment type="subcellular location">
    <subcellularLocation>
        <location evidence="1 11">Cell membrane</location>
        <topology evidence="1 11">Multi-pass membrane protein</topology>
    </subcellularLocation>
</comment>
<name>A0A1B9F7J1_9BACT</name>
<feature type="binding site" evidence="11">
    <location>
        <position position="79"/>
    </location>
    <ligand>
        <name>Na(+)</name>
        <dbReference type="ChEBI" id="CHEBI:29101"/>
        <note>structural</note>
    </ligand>
</feature>
<dbReference type="GO" id="GO:0046872">
    <property type="term" value="F:metal ion binding"/>
    <property type="evidence" value="ECO:0007669"/>
    <property type="project" value="UniProtKB-KW"/>
</dbReference>
<comment type="similarity">
    <text evidence="9 11">Belongs to the fluoride channel Fluc/FEX (TC 1.A.43) family.</text>
</comment>
<evidence type="ECO:0000313" key="12">
    <source>
        <dbReference type="EMBL" id="OCC15731.1"/>
    </source>
</evidence>
<evidence type="ECO:0000256" key="11">
    <source>
        <dbReference type="HAMAP-Rule" id="MF_00454"/>
    </source>
</evidence>
<dbReference type="Pfam" id="PF02537">
    <property type="entry name" value="CRCB"/>
    <property type="match status" value="1"/>
</dbReference>
<comment type="caution">
    <text evidence="12">The sequence shown here is derived from an EMBL/GenBank/DDBJ whole genome shotgun (WGS) entry which is preliminary data.</text>
</comment>
<dbReference type="RefSeq" id="WP_067616341.1">
    <property type="nucleotide sequence ID" value="NZ_MAGO01000003.1"/>
</dbReference>
<keyword evidence="2 11" id="KW-1003">Cell membrane</keyword>
<evidence type="ECO:0000256" key="10">
    <source>
        <dbReference type="ARBA" id="ARBA00035585"/>
    </source>
</evidence>
<keyword evidence="11" id="KW-0479">Metal-binding</keyword>
<dbReference type="Proteomes" id="UP000093080">
    <property type="component" value="Unassembled WGS sequence"/>
</dbReference>
<dbReference type="NCBIfam" id="TIGR00494">
    <property type="entry name" value="crcB"/>
    <property type="match status" value="1"/>
</dbReference>
<comment type="catalytic activity">
    <reaction evidence="10">
        <text>fluoride(in) = fluoride(out)</text>
        <dbReference type="Rhea" id="RHEA:76159"/>
        <dbReference type="ChEBI" id="CHEBI:17051"/>
    </reaction>
    <physiologicalReaction direction="left-to-right" evidence="10">
        <dbReference type="Rhea" id="RHEA:76160"/>
    </physiologicalReaction>
</comment>
<sequence length="127" mass="13767">MYEAIWVGAGGFIGAILRYVISGYIQNLSQSVSFPYGTLAVNVIGCVFIGTLSHLAEIKMGMTTEMRLLLMIGLLGSFTTFSTFGNETVNLLQDQGIFAALINLGAHIFLGLLGVFLGRFLGILLWR</sequence>
<evidence type="ECO:0000256" key="1">
    <source>
        <dbReference type="ARBA" id="ARBA00004651"/>
    </source>
</evidence>
<comment type="activity regulation">
    <text evidence="11">Na(+) is not transported, but it plays an essential structural role and its presence is essential for fluoride channel function.</text>
</comment>
<evidence type="ECO:0000313" key="13">
    <source>
        <dbReference type="Proteomes" id="UP000093080"/>
    </source>
</evidence>
<feature type="transmembrane region" description="Helical" evidence="11">
    <location>
        <begin position="97"/>
        <end position="126"/>
    </location>
</feature>
<evidence type="ECO:0000256" key="6">
    <source>
        <dbReference type="ARBA" id="ARBA00023065"/>
    </source>
</evidence>
<reference evidence="12 13" key="1">
    <citation type="submission" date="2016-06" db="EMBL/GenBank/DDBJ databases">
        <title>Respiratory ammonification of nitrate coupled to the oxidation of elemental sulfur in deep-sea autotrophic thermophilic bacteria.</title>
        <authorList>
            <person name="Slobodkina G.B."/>
            <person name="Mardanov A.V."/>
            <person name="Ravin N.V."/>
            <person name="Frolova A.A."/>
            <person name="Viryasiv M.B."/>
            <person name="Chernyh N.A."/>
            <person name="Bonch-Osmolovskaya E.A."/>
            <person name="Slobodkin A.I."/>
        </authorList>
    </citation>
    <scope>NUCLEOTIDE SEQUENCE [LARGE SCALE GENOMIC DNA]</scope>
    <source>
        <strain evidence="12 13">S69</strain>
    </source>
</reference>
<dbReference type="EMBL" id="MAGO01000003">
    <property type="protein sequence ID" value="OCC15731.1"/>
    <property type="molecule type" value="Genomic_DNA"/>
</dbReference>
<keyword evidence="5 11" id="KW-1133">Transmembrane helix</keyword>
<dbReference type="PANTHER" id="PTHR28259">
    <property type="entry name" value="FLUORIDE EXPORT PROTEIN 1-RELATED"/>
    <property type="match status" value="1"/>
</dbReference>